<dbReference type="EMBL" id="HBJA01125666">
    <property type="protein sequence ID" value="CAE0831991.1"/>
    <property type="molecule type" value="Transcribed_RNA"/>
</dbReference>
<gene>
    <name evidence="1" type="ORF">EGYM00163_LOCUS43273</name>
</gene>
<evidence type="ECO:0000313" key="1">
    <source>
        <dbReference type="EMBL" id="CAE0831991.1"/>
    </source>
</evidence>
<dbReference type="AlphaFoldDB" id="A0A7S4GBZ4"/>
<proteinExistence type="predicted"/>
<sequence>MLAVVNSLEGKWGANRSPLGGAVNHPAKEWGRGLQQPLQAQHCQIPRLLRPHVLNRQHKCSINHSEHAKMGTGLLQASHRLCTPRPHSSPNTFETLHRMTSGANNNAAYPNCAPCGHQYIPLQELMTVCRLPRSFHGRCQPSGWSLVVFDTLATGLVRKHTHFSPVFSLRTAFEDRPSGIHPALAVDGRLQLLTANGGQLTVNLCQLSTVLCPRTVLAAHCSWGGGLLTVPGIHRRCPVSPSLLVLCTGKESACTGSHVASNRNTGVTCTQPSSKRPCLTVFCLTAVCSVLCTHCSAKEGRVKPGKGCS</sequence>
<reference evidence="1" key="1">
    <citation type="submission" date="2021-01" db="EMBL/GenBank/DDBJ databases">
        <authorList>
            <person name="Corre E."/>
            <person name="Pelletier E."/>
            <person name="Niang G."/>
            <person name="Scheremetjew M."/>
            <person name="Finn R."/>
            <person name="Kale V."/>
            <person name="Holt S."/>
            <person name="Cochrane G."/>
            <person name="Meng A."/>
            <person name="Brown T."/>
            <person name="Cohen L."/>
        </authorList>
    </citation>
    <scope>NUCLEOTIDE SEQUENCE</scope>
    <source>
        <strain evidence="1">CCMP1594</strain>
    </source>
</reference>
<name>A0A7S4GBZ4_9EUGL</name>
<protein>
    <submittedName>
        <fullName evidence="1">Uncharacterized protein</fullName>
    </submittedName>
</protein>
<organism evidence="1">
    <name type="scientific">Eutreptiella gymnastica</name>
    <dbReference type="NCBI Taxonomy" id="73025"/>
    <lineage>
        <taxon>Eukaryota</taxon>
        <taxon>Discoba</taxon>
        <taxon>Euglenozoa</taxon>
        <taxon>Euglenida</taxon>
        <taxon>Spirocuta</taxon>
        <taxon>Euglenophyceae</taxon>
        <taxon>Eutreptiales</taxon>
        <taxon>Eutreptiaceae</taxon>
        <taxon>Eutreptiella</taxon>
    </lineage>
</organism>
<accession>A0A7S4GBZ4</accession>